<name>A0A816ADQ2_9BILA</name>
<dbReference type="GO" id="GO:0046975">
    <property type="term" value="F:histone H3K36 methyltransferase activity"/>
    <property type="evidence" value="ECO:0007669"/>
    <property type="project" value="TreeGrafter"/>
</dbReference>
<dbReference type="EMBL" id="CAJNOV010016667">
    <property type="protein sequence ID" value="CAF1594520.1"/>
    <property type="molecule type" value="Genomic_DNA"/>
</dbReference>
<dbReference type="EMBL" id="CAJNOW010011317">
    <property type="protein sequence ID" value="CAF1596345.1"/>
    <property type="molecule type" value="Genomic_DNA"/>
</dbReference>
<dbReference type="InterPro" id="IPR036388">
    <property type="entry name" value="WH-like_DNA-bd_sf"/>
</dbReference>
<organism evidence="2 8">
    <name type="scientific">Rotaria magnacalcarata</name>
    <dbReference type="NCBI Taxonomy" id="392030"/>
    <lineage>
        <taxon>Eukaryota</taxon>
        <taxon>Metazoa</taxon>
        <taxon>Spiralia</taxon>
        <taxon>Gnathifera</taxon>
        <taxon>Rotifera</taxon>
        <taxon>Eurotatoria</taxon>
        <taxon>Bdelloidea</taxon>
        <taxon>Philodinida</taxon>
        <taxon>Philodinidae</taxon>
        <taxon>Rotaria</taxon>
    </lineage>
</organism>
<dbReference type="PANTHER" id="PTHR46060:SF2">
    <property type="entry name" value="HISTONE-LYSINE N-METHYLTRANSFERASE SETMAR"/>
    <property type="match status" value="1"/>
</dbReference>
<dbReference type="GO" id="GO:0015074">
    <property type="term" value="P:DNA integration"/>
    <property type="evidence" value="ECO:0007669"/>
    <property type="project" value="TreeGrafter"/>
</dbReference>
<dbReference type="GO" id="GO:0003697">
    <property type="term" value="F:single-stranded DNA binding"/>
    <property type="evidence" value="ECO:0007669"/>
    <property type="project" value="TreeGrafter"/>
</dbReference>
<gene>
    <name evidence="6" type="ORF">BYL167_LOCUS43789</name>
    <name evidence="2" type="ORF">CJN711_LOCUS34422</name>
    <name evidence="7" type="ORF">GIL414_LOCUS44192</name>
    <name evidence="3" type="ORF">KQP761_LOCUS21769</name>
    <name evidence="4" type="ORF">MBJ925_LOCUS12488</name>
    <name evidence="5" type="ORF">SMN809_LOCUS31710</name>
</gene>
<dbReference type="GO" id="GO:0035861">
    <property type="term" value="C:site of double-strand break"/>
    <property type="evidence" value="ECO:0007669"/>
    <property type="project" value="TreeGrafter"/>
</dbReference>
<dbReference type="GO" id="GO:0003690">
    <property type="term" value="F:double-stranded DNA binding"/>
    <property type="evidence" value="ECO:0007669"/>
    <property type="project" value="TreeGrafter"/>
</dbReference>
<feature type="domain" description="Mos1 transposase HTH" evidence="1">
    <location>
        <begin position="13"/>
        <end position="62"/>
    </location>
</feature>
<dbReference type="GO" id="GO:0031297">
    <property type="term" value="P:replication fork processing"/>
    <property type="evidence" value="ECO:0007669"/>
    <property type="project" value="TreeGrafter"/>
</dbReference>
<evidence type="ECO:0000259" key="1">
    <source>
        <dbReference type="Pfam" id="PF17906"/>
    </source>
</evidence>
<reference evidence="2" key="1">
    <citation type="submission" date="2021-02" db="EMBL/GenBank/DDBJ databases">
        <authorList>
            <person name="Nowell W R."/>
        </authorList>
    </citation>
    <scope>NUCLEOTIDE SEQUENCE</scope>
</reference>
<protein>
    <recommendedName>
        <fullName evidence="1">Mos1 transposase HTH domain-containing protein</fullName>
    </recommendedName>
</protein>
<dbReference type="InterPro" id="IPR052709">
    <property type="entry name" value="Transposase-MT_Hybrid"/>
</dbReference>
<evidence type="ECO:0000313" key="6">
    <source>
        <dbReference type="EMBL" id="CAF4692994.1"/>
    </source>
</evidence>
<dbReference type="Proteomes" id="UP000663855">
    <property type="component" value="Unassembled WGS sequence"/>
</dbReference>
<dbReference type="GO" id="GO:0000793">
    <property type="term" value="C:condensed chromosome"/>
    <property type="evidence" value="ECO:0007669"/>
    <property type="project" value="TreeGrafter"/>
</dbReference>
<dbReference type="GO" id="GO:0005634">
    <property type="term" value="C:nucleus"/>
    <property type="evidence" value="ECO:0007669"/>
    <property type="project" value="TreeGrafter"/>
</dbReference>
<dbReference type="InterPro" id="IPR041426">
    <property type="entry name" value="Mos1_HTH"/>
</dbReference>
<comment type="caution">
    <text evidence="2">The sequence shown here is derived from an EMBL/GenBank/DDBJ whole genome shotgun (WGS) entry which is preliminary data.</text>
</comment>
<dbReference type="Gene3D" id="1.10.10.10">
    <property type="entry name" value="Winged helix-like DNA-binding domain superfamily/Winged helix DNA-binding domain"/>
    <property type="match status" value="1"/>
</dbReference>
<evidence type="ECO:0000313" key="5">
    <source>
        <dbReference type="EMBL" id="CAF4428859.1"/>
    </source>
</evidence>
<dbReference type="GO" id="GO:0044774">
    <property type="term" value="P:mitotic DNA integrity checkpoint signaling"/>
    <property type="evidence" value="ECO:0007669"/>
    <property type="project" value="TreeGrafter"/>
</dbReference>
<dbReference type="InterPro" id="IPR036397">
    <property type="entry name" value="RNaseH_sf"/>
</dbReference>
<dbReference type="GO" id="GO:0000014">
    <property type="term" value="F:single-stranded DNA endodeoxyribonuclease activity"/>
    <property type="evidence" value="ECO:0007669"/>
    <property type="project" value="TreeGrafter"/>
</dbReference>
<dbReference type="Proteomes" id="UP000663824">
    <property type="component" value="Unassembled WGS sequence"/>
</dbReference>
<dbReference type="EMBL" id="CAJOBI010064285">
    <property type="protein sequence ID" value="CAF4428859.1"/>
    <property type="molecule type" value="Genomic_DNA"/>
</dbReference>
<sequence length="345" mass="40237">MDADHELKMNLSRREIRVLLLHEFRLGHKATKAANNICSTMGEDVLSTRTAQHWFNRFKNGNLELDDLPRSGRPLEVDVDLLKQLIEQDPRLTLRCLAEQLGCSYVAVEKHLNELGKTWKYGVWIPHELSPHQLQHRVDACMDLMTSHRNYQWLRNLITGDEKWVLYINYTHRRQWLSAGQTGVATPKPDLHPKKVMLSVWWGVNGVIHWEILPNGCTITADLYCQQLDRVAEKLKGKQDRIYYLHDNARPHVAKSTCEKLLKLGWITIPHPPYSPDLAPTDYHLFRSLSHHLAEKKFDNENDLKMDIANFFDQKSQEFYERGILSLPERWRQVIDSSGAYITES</sequence>
<dbReference type="Proteomes" id="UP000681967">
    <property type="component" value="Unassembled WGS sequence"/>
</dbReference>
<dbReference type="EMBL" id="CAJOBH010117316">
    <property type="protein sequence ID" value="CAF4692994.1"/>
    <property type="molecule type" value="Genomic_DNA"/>
</dbReference>
<dbReference type="Gene3D" id="1.10.10.1450">
    <property type="match status" value="1"/>
</dbReference>
<dbReference type="AlphaFoldDB" id="A0A816ADQ2"/>
<dbReference type="OrthoDB" id="616263at2759"/>
<dbReference type="EMBL" id="CAJOBJ010132771">
    <property type="protein sequence ID" value="CAF4729176.1"/>
    <property type="molecule type" value="Genomic_DNA"/>
</dbReference>
<dbReference type="Gene3D" id="3.30.420.10">
    <property type="entry name" value="Ribonuclease H-like superfamily/Ribonuclease H"/>
    <property type="match status" value="1"/>
</dbReference>
<accession>A0A816ADQ2</accession>
<dbReference type="PANTHER" id="PTHR46060">
    <property type="entry name" value="MARINER MOS1 TRANSPOSASE-LIKE PROTEIN"/>
    <property type="match status" value="1"/>
</dbReference>
<evidence type="ECO:0000313" key="4">
    <source>
        <dbReference type="EMBL" id="CAF2047893.1"/>
    </source>
</evidence>
<evidence type="ECO:0000313" key="2">
    <source>
        <dbReference type="EMBL" id="CAF1594520.1"/>
    </source>
</evidence>
<dbReference type="GO" id="GO:0044547">
    <property type="term" value="F:DNA topoisomerase binding"/>
    <property type="evidence" value="ECO:0007669"/>
    <property type="project" value="TreeGrafter"/>
</dbReference>
<dbReference type="Proteomes" id="UP000663834">
    <property type="component" value="Unassembled WGS sequence"/>
</dbReference>
<dbReference type="Proteomes" id="UP000681720">
    <property type="component" value="Unassembled WGS sequence"/>
</dbReference>
<dbReference type="Proteomes" id="UP000676336">
    <property type="component" value="Unassembled WGS sequence"/>
</dbReference>
<proteinExistence type="predicted"/>
<dbReference type="EMBL" id="CAJNRE010005653">
    <property type="protein sequence ID" value="CAF2047893.1"/>
    <property type="molecule type" value="Genomic_DNA"/>
</dbReference>
<dbReference type="GO" id="GO:0000729">
    <property type="term" value="P:DNA double-strand break processing"/>
    <property type="evidence" value="ECO:0007669"/>
    <property type="project" value="TreeGrafter"/>
</dbReference>
<dbReference type="GO" id="GO:0042800">
    <property type="term" value="F:histone H3K4 methyltransferase activity"/>
    <property type="evidence" value="ECO:0007669"/>
    <property type="project" value="TreeGrafter"/>
</dbReference>
<dbReference type="Pfam" id="PF01359">
    <property type="entry name" value="Transposase_1"/>
    <property type="match status" value="1"/>
</dbReference>
<dbReference type="InterPro" id="IPR001888">
    <property type="entry name" value="Transposase_1"/>
</dbReference>
<evidence type="ECO:0000313" key="8">
    <source>
        <dbReference type="Proteomes" id="UP000663855"/>
    </source>
</evidence>
<dbReference type="GO" id="GO:0006303">
    <property type="term" value="P:double-strand break repair via nonhomologous end joining"/>
    <property type="evidence" value="ECO:0007669"/>
    <property type="project" value="TreeGrafter"/>
</dbReference>
<dbReference type="Pfam" id="PF17906">
    <property type="entry name" value="HTH_48"/>
    <property type="match status" value="1"/>
</dbReference>
<evidence type="ECO:0000313" key="3">
    <source>
        <dbReference type="EMBL" id="CAF1596345.1"/>
    </source>
</evidence>
<evidence type="ECO:0000313" key="7">
    <source>
        <dbReference type="EMBL" id="CAF4729176.1"/>
    </source>
</evidence>